<gene>
    <name evidence="2" type="ORF">GC093_33695</name>
</gene>
<sequence length="182" mass="20552">MDKESLSLLIGRTVRINRGGPESKKGKLFSAKDDHIVVEIENEGMLYYKMDHIKSLTLDARDVSDITEVAPIEEQPVLPKYIDVENFYSVMENMKYRWVQINRGGPEKTEGVLVDTTVDQISMVVGNEVVHILPFHVRNVSYGVKKNDQDNNKDKQDGNKDGNKDGKDGNKDAKDGNKDSKK</sequence>
<dbReference type="AlphaFoldDB" id="A0A972H1K3"/>
<name>A0A972H1K3_9BACL</name>
<feature type="region of interest" description="Disordered" evidence="1">
    <location>
        <begin position="144"/>
        <end position="182"/>
    </location>
</feature>
<keyword evidence="2" id="KW-0167">Capsid protein</keyword>
<keyword evidence="2" id="KW-0946">Virion</keyword>
<keyword evidence="3" id="KW-1185">Reference proteome</keyword>
<comment type="caution">
    <text evidence="2">The sequence shown here is derived from an EMBL/GenBank/DDBJ whole genome shotgun (WGS) entry which is preliminary data.</text>
</comment>
<reference evidence="2" key="1">
    <citation type="submission" date="2019-10" db="EMBL/GenBank/DDBJ databases">
        <title>Description of Paenibacillus glebae sp. nov.</title>
        <authorList>
            <person name="Carlier A."/>
            <person name="Qi S."/>
        </authorList>
    </citation>
    <scope>NUCLEOTIDE SEQUENCE</scope>
    <source>
        <strain evidence="2">LMG 31456</strain>
    </source>
</reference>
<dbReference type="EMBL" id="WHOD01000128">
    <property type="protein sequence ID" value="NOU98148.1"/>
    <property type="molecule type" value="Genomic_DNA"/>
</dbReference>
<evidence type="ECO:0000313" key="3">
    <source>
        <dbReference type="Proteomes" id="UP000641588"/>
    </source>
</evidence>
<feature type="compositionally biased region" description="Basic and acidic residues" evidence="1">
    <location>
        <begin position="145"/>
        <end position="182"/>
    </location>
</feature>
<proteinExistence type="predicted"/>
<dbReference type="RefSeq" id="WP_171656392.1">
    <property type="nucleotide sequence ID" value="NZ_WHOD01000128.1"/>
</dbReference>
<accession>A0A972H1K3</accession>
<organism evidence="2 3">
    <name type="scientific">Paenibacillus foliorum</name>
    <dbReference type="NCBI Taxonomy" id="2654974"/>
    <lineage>
        <taxon>Bacteria</taxon>
        <taxon>Bacillati</taxon>
        <taxon>Bacillota</taxon>
        <taxon>Bacilli</taxon>
        <taxon>Bacillales</taxon>
        <taxon>Paenibacillaceae</taxon>
        <taxon>Paenibacillus</taxon>
    </lineage>
</organism>
<protein>
    <submittedName>
        <fullName evidence="2">Spore coat protein</fullName>
    </submittedName>
</protein>
<dbReference type="Proteomes" id="UP000641588">
    <property type="component" value="Unassembled WGS sequence"/>
</dbReference>
<evidence type="ECO:0000313" key="2">
    <source>
        <dbReference type="EMBL" id="NOU98148.1"/>
    </source>
</evidence>
<evidence type="ECO:0000256" key="1">
    <source>
        <dbReference type="SAM" id="MobiDB-lite"/>
    </source>
</evidence>